<dbReference type="PANTHER" id="PTHR28190:SF1">
    <property type="entry name" value="NUCLEAR MIGRATION PROTEIN NUM1"/>
    <property type="match status" value="1"/>
</dbReference>
<dbReference type="GO" id="GO:0000226">
    <property type="term" value="P:microtubule cytoskeleton organization"/>
    <property type="evidence" value="ECO:0007669"/>
    <property type="project" value="TreeGrafter"/>
</dbReference>
<feature type="region of interest" description="Disordered" evidence="1">
    <location>
        <begin position="242"/>
        <end position="264"/>
    </location>
</feature>
<dbReference type="GO" id="GO:0005739">
    <property type="term" value="C:mitochondrion"/>
    <property type="evidence" value="ECO:0007669"/>
    <property type="project" value="TreeGrafter"/>
</dbReference>
<proteinExistence type="predicted"/>
<dbReference type="EMBL" id="MU151280">
    <property type="protein sequence ID" value="KAF9445800.1"/>
    <property type="molecule type" value="Genomic_DNA"/>
</dbReference>
<evidence type="ECO:0000256" key="1">
    <source>
        <dbReference type="SAM" id="MobiDB-lite"/>
    </source>
</evidence>
<dbReference type="Proteomes" id="UP000807342">
    <property type="component" value="Unassembled WGS sequence"/>
</dbReference>
<feature type="region of interest" description="Disordered" evidence="1">
    <location>
        <begin position="379"/>
        <end position="403"/>
    </location>
</feature>
<feature type="compositionally biased region" description="Basic residues" evidence="1">
    <location>
        <begin position="394"/>
        <end position="403"/>
    </location>
</feature>
<sequence length="422" mass="47150">MIDAVRFKRQRCAVPFVLYGNIALTLSDFRAALPCQTPLSMFVVQTLFPRFNGTTDKPLPTSIGTIETLLPVERRRPDSPVPTLASIGVSDSQSRDPLHNQGPGNPQPMDTSRAAGPPVNSATADQDTHTMFDVNFGADDLIAAVTTVSNVNSNLQRLLDRKKNQLQQAVILGQRVLAQQIELEERIRHVQEYVVGRPDEEEINHQARVEYRELSDTILSWDAENVQLSAIFGVSTKPSLSSVFAEPPGEASDHKSPASQVRRTNNVAHRSINIEFAMVVGSNLLTEIGRLQTLLTEREKTIQDMKEESTDLWRTLDALKTTLKQQECDSDKYKEGTWNPEVALQDLLFQPADSLETIHHLEYQYRKYLSQAHGSYESESESEGLSIVPPDPRSKHRFVTTKAHKHATGMLQGSFKINSTPN</sequence>
<reference evidence="2" key="1">
    <citation type="submission" date="2020-11" db="EMBL/GenBank/DDBJ databases">
        <authorList>
            <consortium name="DOE Joint Genome Institute"/>
            <person name="Ahrendt S."/>
            <person name="Riley R."/>
            <person name="Andreopoulos W."/>
            <person name="Labutti K."/>
            <person name="Pangilinan J."/>
            <person name="Ruiz-Duenas F.J."/>
            <person name="Barrasa J.M."/>
            <person name="Sanchez-Garcia M."/>
            <person name="Camarero S."/>
            <person name="Miyauchi S."/>
            <person name="Serrano A."/>
            <person name="Linde D."/>
            <person name="Babiker R."/>
            <person name="Drula E."/>
            <person name="Ayuso-Fernandez I."/>
            <person name="Pacheco R."/>
            <person name="Padilla G."/>
            <person name="Ferreira P."/>
            <person name="Barriuso J."/>
            <person name="Kellner H."/>
            <person name="Castanera R."/>
            <person name="Alfaro M."/>
            <person name="Ramirez L."/>
            <person name="Pisabarro A.G."/>
            <person name="Kuo A."/>
            <person name="Tritt A."/>
            <person name="Lipzen A."/>
            <person name="He G."/>
            <person name="Yan M."/>
            <person name="Ng V."/>
            <person name="Cullen D."/>
            <person name="Martin F."/>
            <person name="Rosso M.-N."/>
            <person name="Henrissat B."/>
            <person name="Hibbett D."/>
            <person name="Martinez A.T."/>
            <person name="Grigoriev I.V."/>
        </authorList>
    </citation>
    <scope>NUCLEOTIDE SEQUENCE</scope>
    <source>
        <strain evidence="2">MF-IS2</strain>
    </source>
</reference>
<dbReference type="InterPro" id="IPR053005">
    <property type="entry name" value="Nuclear_Pos-Cytoskel_Interact"/>
</dbReference>
<evidence type="ECO:0000313" key="2">
    <source>
        <dbReference type="EMBL" id="KAF9445800.1"/>
    </source>
</evidence>
<feature type="region of interest" description="Disordered" evidence="1">
    <location>
        <begin position="71"/>
        <end position="125"/>
    </location>
</feature>
<organism evidence="2 3">
    <name type="scientific">Macrolepiota fuliginosa MF-IS2</name>
    <dbReference type="NCBI Taxonomy" id="1400762"/>
    <lineage>
        <taxon>Eukaryota</taxon>
        <taxon>Fungi</taxon>
        <taxon>Dikarya</taxon>
        <taxon>Basidiomycota</taxon>
        <taxon>Agaricomycotina</taxon>
        <taxon>Agaricomycetes</taxon>
        <taxon>Agaricomycetidae</taxon>
        <taxon>Agaricales</taxon>
        <taxon>Agaricineae</taxon>
        <taxon>Agaricaceae</taxon>
        <taxon>Macrolepiota</taxon>
    </lineage>
</organism>
<dbReference type="GO" id="GO:0005938">
    <property type="term" value="C:cell cortex"/>
    <property type="evidence" value="ECO:0007669"/>
    <property type="project" value="TreeGrafter"/>
</dbReference>
<name>A0A9P5X824_9AGAR</name>
<dbReference type="AlphaFoldDB" id="A0A9P5X824"/>
<keyword evidence="3" id="KW-1185">Reference proteome</keyword>
<evidence type="ECO:0000313" key="3">
    <source>
        <dbReference type="Proteomes" id="UP000807342"/>
    </source>
</evidence>
<dbReference type="PANTHER" id="PTHR28190">
    <property type="entry name" value="NUCLEAR MIGRATION PROTEIN NUM1"/>
    <property type="match status" value="1"/>
</dbReference>
<gene>
    <name evidence="2" type="ORF">P691DRAFT_251059</name>
</gene>
<dbReference type="OrthoDB" id="2149224at2759"/>
<comment type="caution">
    <text evidence="2">The sequence shown here is derived from an EMBL/GenBank/DDBJ whole genome shotgun (WGS) entry which is preliminary data.</text>
</comment>
<accession>A0A9P5X824</accession>
<dbReference type="GO" id="GO:0015631">
    <property type="term" value="F:tubulin binding"/>
    <property type="evidence" value="ECO:0007669"/>
    <property type="project" value="TreeGrafter"/>
</dbReference>
<protein>
    <submittedName>
        <fullName evidence="2">Uncharacterized protein</fullName>
    </submittedName>
</protein>